<dbReference type="AlphaFoldDB" id="E3BPQ5"/>
<dbReference type="InterPro" id="IPR019734">
    <property type="entry name" value="TPR_rpt"/>
</dbReference>
<protein>
    <submittedName>
        <fullName evidence="4">TPR-repeat-containing protein</fullName>
    </submittedName>
</protein>
<feature type="chain" id="PRO_5003167261" evidence="3">
    <location>
        <begin position="24"/>
        <end position="756"/>
    </location>
</feature>
<sequence>MTNLRWLSLFCFLYFALICPSNANTIYSSAILNEASSLVNIVPKQAKQLAKDYLVQRTLSSKTEHSPSVMSRDEKDSRTRTPGSTVDAMRILAQAEFNLGNHAEALLLLQKAKTIAIDYSLPYLLAEIKLVDIKLRWLIEKNTNETRQKIKQLDEEFSLIKNSKQLAQGLSYRITMFKADIASANGEIDLASKLYQSVKGYVDGTKSPQTTISYHTTIGQHLLANKKYNLALSELLMSYWMSIETDSAYQLAVVNQTLGQLFYERHVFDKANDHLSQAADFYDNYDNSPALAPILKRMGDIYYYQGKYNLALVHYFNAMDHERMQNNIESVIDIRISLATTYLHLINYPLAEQYLERAQELLQYSDIPRLKAHALLLEAGLAQHKQQLQKAIQKAQRALDIAKKEDDIGLQKAAYQQLYHSYELDKQYKAALTSLKNFTSLTTIEQQQLDLISEDAFRQQKEFIEQTLHLTGQQEELERTHNEYRKFQKITFTLFILCALLFIFLLRRGHVINLQKEELDELNRNLYTHSRSGLKNLRMLNAKLPASLEESSHKFERWHVGELIHQPLNDRLRFVMIDVPFLRNMYLQHGYQMGLKIENAFGEYLKENIISPARIYHFSDANLLYIEPNGEKATNPEVLFEMIQKLVSEFEPQRRLNRTVRVGIADYPFLPRAYTAINDKELVDLLLMSANTARALSMRDDSSQWVYLKAIENAPAASLATGDIRQACKQAISQGLIKIHSSFKDEEIIKEILDID</sequence>
<dbReference type="RefSeq" id="WP_009603166.1">
    <property type="nucleotide sequence ID" value="NZ_AEIU01000110.1"/>
</dbReference>
<keyword evidence="5" id="KW-1185">Reference proteome</keyword>
<dbReference type="InterPro" id="IPR011990">
    <property type="entry name" value="TPR-like_helical_dom_sf"/>
</dbReference>
<feature type="signal peptide" evidence="3">
    <location>
        <begin position="1"/>
        <end position="23"/>
    </location>
</feature>
<dbReference type="Gene3D" id="1.25.40.10">
    <property type="entry name" value="Tetratricopeptide repeat domain"/>
    <property type="match status" value="1"/>
</dbReference>
<proteinExistence type="predicted"/>
<dbReference type="SMART" id="SM00028">
    <property type="entry name" value="TPR"/>
    <property type="match status" value="5"/>
</dbReference>
<evidence type="ECO:0000256" key="3">
    <source>
        <dbReference type="SAM" id="SignalP"/>
    </source>
</evidence>
<dbReference type="STRING" id="796620.VIBC2010_12971"/>
<dbReference type="Proteomes" id="UP000002943">
    <property type="component" value="Unassembled WGS sequence"/>
</dbReference>
<dbReference type="EMBL" id="AEIU01000110">
    <property type="protein sequence ID" value="EFP94973.1"/>
    <property type="molecule type" value="Genomic_DNA"/>
</dbReference>
<dbReference type="InterPro" id="IPR043128">
    <property type="entry name" value="Rev_trsase/Diguanyl_cyclase"/>
</dbReference>
<dbReference type="SUPFAM" id="SSF48452">
    <property type="entry name" value="TPR-like"/>
    <property type="match status" value="1"/>
</dbReference>
<name>E3BPQ5_9VIBR</name>
<feature type="region of interest" description="Disordered" evidence="2">
    <location>
        <begin position="61"/>
        <end position="82"/>
    </location>
</feature>
<comment type="caution">
    <text evidence="4">The sequence shown here is derived from an EMBL/GenBank/DDBJ whole genome shotgun (WGS) entry which is preliminary data.</text>
</comment>
<dbReference type="eggNOG" id="COG0457">
    <property type="taxonomic scope" value="Bacteria"/>
</dbReference>
<evidence type="ECO:0000256" key="1">
    <source>
        <dbReference type="SAM" id="Coils"/>
    </source>
</evidence>
<gene>
    <name evidence="4" type="ORF">VIBC2010_12971</name>
</gene>
<reference evidence="4 5" key="1">
    <citation type="journal article" date="2012" name="Int. J. Syst. Evol. Microbiol.">
        <title>Vibrio caribbeanicus sp. nov., isolated from the marine sponge Scleritoderma cyanea.</title>
        <authorList>
            <person name="Hoffmann M."/>
            <person name="Monday S.R."/>
            <person name="Allard M.W."/>
            <person name="Strain E.A."/>
            <person name="Whittaker P."/>
            <person name="Naum M."/>
            <person name="McCarthy P.J."/>
            <person name="Lopez J.V."/>
            <person name="Fischer M."/>
            <person name="Brown E.W."/>
        </authorList>
    </citation>
    <scope>NUCLEOTIDE SEQUENCE [LARGE SCALE GENOMIC DNA]</scope>
    <source>
        <strain evidence="4 5">ATCC BAA-2122</strain>
    </source>
</reference>
<organism evidence="4 5">
    <name type="scientific">Vibrio caribbeanicus ATCC BAA-2122</name>
    <dbReference type="NCBI Taxonomy" id="796620"/>
    <lineage>
        <taxon>Bacteria</taxon>
        <taxon>Pseudomonadati</taxon>
        <taxon>Pseudomonadota</taxon>
        <taxon>Gammaproteobacteria</taxon>
        <taxon>Vibrionales</taxon>
        <taxon>Vibrionaceae</taxon>
        <taxon>Vibrio</taxon>
    </lineage>
</organism>
<keyword evidence="3" id="KW-0732">Signal</keyword>
<dbReference type="Gene3D" id="3.30.70.270">
    <property type="match status" value="1"/>
</dbReference>
<accession>E3BPQ5</accession>
<evidence type="ECO:0000256" key="2">
    <source>
        <dbReference type="SAM" id="MobiDB-lite"/>
    </source>
</evidence>
<evidence type="ECO:0000313" key="4">
    <source>
        <dbReference type="EMBL" id="EFP94973.1"/>
    </source>
</evidence>
<keyword evidence="1" id="KW-0175">Coiled coil</keyword>
<feature type="coiled-coil region" evidence="1">
    <location>
        <begin position="378"/>
        <end position="405"/>
    </location>
</feature>
<evidence type="ECO:0000313" key="5">
    <source>
        <dbReference type="Proteomes" id="UP000002943"/>
    </source>
</evidence>